<evidence type="ECO:0000313" key="2">
    <source>
        <dbReference type="EMBL" id="KAG5549667.1"/>
    </source>
</evidence>
<proteinExistence type="predicted"/>
<feature type="compositionally biased region" description="Basic residues" evidence="1">
    <location>
        <begin position="66"/>
        <end position="84"/>
    </location>
</feature>
<gene>
    <name evidence="2" type="ORF">RHGRI_014836</name>
</gene>
<name>A0AAV6KB03_9ERIC</name>
<comment type="caution">
    <text evidence="2">The sequence shown here is derived from an EMBL/GenBank/DDBJ whole genome shotgun (WGS) entry which is preliminary data.</text>
</comment>
<feature type="region of interest" description="Disordered" evidence="1">
    <location>
        <begin position="60"/>
        <end position="84"/>
    </location>
</feature>
<keyword evidence="3" id="KW-1185">Reference proteome</keyword>
<dbReference type="Proteomes" id="UP000823749">
    <property type="component" value="Chromosome 5"/>
</dbReference>
<sequence length="84" mass="9554">MGCGWRWSSEAGLPVSRVFGQGTSKSEGDGGWVRTMMMGGWIRPVEYRRQLGRSPITEEVNLQKEVKKKGRKRGRKKGTRTRKS</sequence>
<organism evidence="2 3">
    <name type="scientific">Rhododendron griersonianum</name>
    <dbReference type="NCBI Taxonomy" id="479676"/>
    <lineage>
        <taxon>Eukaryota</taxon>
        <taxon>Viridiplantae</taxon>
        <taxon>Streptophyta</taxon>
        <taxon>Embryophyta</taxon>
        <taxon>Tracheophyta</taxon>
        <taxon>Spermatophyta</taxon>
        <taxon>Magnoliopsida</taxon>
        <taxon>eudicotyledons</taxon>
        <taxon>Gunneridae</taxon>
        <taxon>Pentapetalae</taxon>
        <taxon>asterids</taxon>
        <taxon>Ericales</taxon>
        <taxon>Ericaceae</taxon>
        <taxon>Ericoideae</taxon>
        <taxon>Rhodoreae</taxon>
        <taxon>Rhododendron</taxon>
    </lineage>
</organism>
<evidence type="ECO:0000256" key="1">
    <source>
        <dbReference type="SAM" id="MobiDB-lite"/>
    </source>
</evidence>
<reference evidence="2" key="1">
    <citation type="submission" date="2020-08" db="EMBL/GenBank/DDBJ databases">
        <title>Plant Genome Project.</title>
        <authorList>
            <person name="Zhang R.-G."/>
        </authorList>
    </citation>
    <scope>NUCLEOTIDE SEQUENCE</scope>
    <source>
        <strain evidence="2">WSP0</strain>
        <tissue evidence="2">Leaf</tissue>
    </source>
</reference>
<evidence type="ECO:0000313" key="3">
    <source>
        <dbReference type="Proteomes" id="UP000823749"/>
    </source>
</evidence>
<dbReference type="AlphaFoldDB" id="A0AAV6KB03"/>
<dbReference type="EMBL" id="JACTNZ010000005">
    <property type="protein sequence ID" value="KAG5549667.1"/>
    <property type="molecule type" value="Genomic_DNA"/>
</dbReference>
<accession>A0AAV6KB03</accession>
<protein>
    <submittedName>
        <fullName evidence="2">Uncharacterized protein</fullName>
    </submittedName>
</protein>